<evidence type="ECO:0000256" key="1">
    <source>
        <dbReference type="SAM" id="Phobius"/>
    </source>
</evidence>
<evidence type="ECO:0000313" key="2">
    <source>
        <dbReference type="EMBL" id="JAP08995.1"/>
    </source>
</evidence>
<keyword evidence="1" id="KW-1133">Transmembrane helix</keyword>
<name>A0A0V0GM39_SOLCH</name>
<accession>A0A0V0GM39</accession>
<feature type="transmembrane region" description="Helical" evidence="1">
    <location>
        <begin position="6"/>
        <end position="29"/>
    </location>
</feature>
<sequence length="75" mass="8438">MASNNVIIVMLFIAMVTMFVASNVVVVVAQDEQDPLYKECYENGIKLENGKKLDGMKVDENVQRACESIVFDLEH</sequence>
<keyword evidence="1" id="KW-0472">Membrane</keyword>
<proteinExistence type="predicted"/>
<dbReference type="EMBL" id="GEDG01035874">
    <property type="protein sequence ID" value="JAP08995.1"/>
    <property type="molecule type" value="Transcribed_RNA"/>
</dbReference>
<dbReference type="AlphaFoldDB" id="A0A0V0GM39"/>
<keyword evidence="1" id="KW-0812">Transmembrane</keyword>
<organism evidence="2">
    <name type="scientific">Solanum chacoense</name>
    <name type="common">Chaco potato</name>
    <dbReference type="NCBI Taxonomy" id="4108"/>
    <lineage>
        <taxon>Eukaryota</taxon>
        <taxon>Viridiplantae</taxon>
        <taxon>Streptophyta</taxon>
        <taxon>Embryophyta</taxon>
        <taxon>Tracheophyta</taxon>
        <taxon>Spermatophyta</taxon>
        <taxon>Magnoliopsida</taxon>
        <taxon>eudicotyledons</taxon>
        <taxon>Gunneridae</taxon>
        <taxon>Pentapetalae</taxon>
        <taxon>asterids</taxon>
        <taxon>lamiids</taxon>
        <taxon>Solanales</taxon>
        <taxon>Solanaceae</taxon>
        <taxon>Solanoideae</taxon>
        <taxon>Solaneae</taxon>
        <taxon>Solanum</taxon>
    </lineage>
</organism>
<reference evidence="2" key="1">
    <citation type="submission" date="2015-12" db="EMBL/GenBank/DDBJ databases">
        <title>Gene expression during late stages of embryo sac development: a critical building block for successful pollen-pistil interactions.</title>
        <authorList>
            <person name="Liu Y."/>
            <person name="Joly V."/>
            <person name="Sabar M."/>
            <person name="Matton D.P."/>
        </authorList>
    </citation>
    <scope>NUCLEOTIDE SEQUENCE</scope>
</reference>
<protein>
    <submittedName>
        <fullName evidence="2">Putative ovule protein</fullName>
    </submittedName>
</protein>